<sequence>MVIILYSLLFIFIFILLLGLGFIGTIIRVFFGNTRRNPADTTKNSGNRQDGRSSTKWYTYQKRREKIFDKTDGEYVEFEEIKEEK</sequence>
<gene>
    <name evidence="3" type="ORF">DDY73_13025</name>
</gene>
<name>A0A354M5X3_9BACT</name>
<accession>A0A354M5X3</accession>
<reference evidence="3 4" key="1">
    <citation type="journal article" date="2018" name="Nat. Biotechnol.">
        <title>A standardized bacterial taxonomy based on genome phylogeny substantially revises the tree of life.</title>
        <authorList>
            <person name="Parks D.H."/>
            <person name="Chuvochina M."/>
            <person name="Waite D.W."/>
            <person name="Rinke C."/>
            <person name="Skarshewski A."/>
            <person name="Chaumeil P.A."/>
            <person name="Hugenholtz P."/>
        </authorList>
    </citation>
    <scope>NUCLEOTIDE SEQUENCE [LARGE SCALE GENOMIC DNA]</scope>
    <source>
        <strain evidence="3">UBA11482</strain>
    </source>
</reference>
<evidence type="ECO:0000256" key="1">
    <source>
        <dbReference type="SAM" id="MobiDB-lite"/>
    </source>
</evidence>
<evidence type="ECO:0000313" key="3">
    <source>
        <dbReference type="EMBL" id="HBJ09912.1"/>
    </source>
</evidence>
<feature type="transmembrane region" description="Helical" evidence="2">
    <location>
        <begin position="6"/>
        <end position="31"/>
    </location>
</feature>
<dbReference type="RefSeq" id="WP_278582707.1">
    <property type="nucleotide sequence ID" value="NZ_CAJKYL010000001.1"/>
</dbReference>
<dbReference type="AlphaFoldDB" id="A0A354M5X3"/>
<keyword evidence="2" id="KW-1133">Transmembrane helix</keyword>
<dbReference type="InterPro" id="IPR032272">
    <property type="entry name" value="DUF4834"/>
</dbReference>
<dbReference type="Pfam" id="PF16118">
    <property type="entry name" value="DUF4834"/>
    <property type="match status" value="1"/>
</dbReference>
<comment type="caution">
    <text evidence="3">The sequence shown here is derived from an EMBL/GenBank/DDBJ whole genome shotgun (WGS) entry which is preliminary data.</text>
</comment>
<organism evidence="3 4">
    <name type="scientific">Coprobacter fastidiosus</name>
    <dbReference type="NCBI Taxonomy" id="1099853"/>
    <lineage>
        <taxon>Bacteria</taxon>
        <taxon>Pseudomonadati</taxon>
        <taxon>Bacteroidota</taxon>
        <taxon>Bacteroidia</taxon>
        <taxon>Bacteroidales</taxon>
        <taxon>Barnesiellaceae</taxon>
        <taxon>Coprobacter</taxon>
    </lineage>
</organism>
<evidence type="ECO:0000256" key="2">
    <source>
        <dbReference type="SAM" id="Phobius"/>
    </source>
</evidence>
<keyword evidence="2" id="KW-0812">Transmembrane</keyword>
<dbReference type="EMBL" id="DNWC01000165">
    <property type="protein sequence ID" value="HBJ09912.1"/>
    <property type="molecule type" value="Genomic_DNA"/>
</dbReference>
<keyword evidence="2" id="KW-0472">Membrane</keyword>
<dbReference type="Proteomes" id="UP000262954">
    <property type="component" value="Unassembled WGS sequence"/>
</dbReference>
<feature type="region of interest" description="Disordered" evidence="1">
    <location>
        <begin position="35"/>
        <end position="54"/>
    </location>
</feature>
<proteinExistence type="predicted"/>
<evidence type="ECO:0000313" key="4">
    <source>
        <dbReference type="Proteomes" id="UP000262954"/>
    </source>
</evidence>
<protein>
    <submittedName>
        <fullName evidence="3">DUF4834 domain-containing protein</fullName>
    </submittedName>
</protein>